<accession>A0A6M7TU43</accession>
<protein>
    <submittedName>
        <fullName evidence="1">Uncharacterized protein</fullName>
    </submittedName>
</protein>
<evidence type="ECO:0000313" key="2">
    <source>
        <dbReference type="Proteomes" id="UP000275530"/>
    </source>
</evidence>
<name>A0A6M7TU43_9HYPH</name>
<organism evidence="1 2">
    <name type="scientific">Mesorhizobium jarvisii</name>
    <dbReference type="NCBI Taxonomy" id="1777867"/>
    <lineage>
        <taxon>Bacteria</taxon>
        <taxon>Pseudomonadati</taxon>
        <taxon>Pseudomonadota</taxon>
        <taxon>Alphaproteobacteria</taxon>
        <taxon>Hyphomicrobiales</taxon>
        <taxon>Phyllobacteriaceae</taxon>
        <taxon>Mesorhizobium</taxon>
    </lineage>
</organism>
<dbReference type="AlphaFoldDB" id="A0A6M7TU43"/>
<proteinExistence type="predicted"/>
<dbReference type="Proteomes" id="UP000275530">
    <property type="component" value="Unassembled WGS sequence"/>
</dbReference>
<dbReference type="EMBL" id="QZXA01000015">
    <property type="protein sequence ID" value="RJT29383.1"/>
    <property type="molecule type" value="Genomic_DNA"/>
</dbReference>
<keyword evidence="2" id="KW-1185">Reference proteome</keyword>
<reference evidence="1 2" key="1">
    <citation type="submission" date="2018-09" db="EMBL/GenBank/DDBJ databases">
        <title>Mesorhizobium carmichaelinearum sp. nov. isolated from Carmichaelinea spp. root nodules in New Zealand.</title>
        <authorList>
            <person name="De Meyer S.E."/>
        </authorList>
    </citation>
    <scope>NUCLEOTIDE SEQUENCE [LARGE SCALE GENOMIC DNA]</scope>
    <source>
        <strain evidence="1 2">LMG 28313</strain>
    </source>
</reference>
<gene>
    <name evidence="1" type="ORF">D3242_29390</name>
</gene>
<sequence>MRTVEGSTAVTTALVQFEIDRPLTELSHMIGAGAAQQAWPRSRLALLNLQEASGPYLYARLRRMVVIAAARTKISPTNKDEMP</sequence>
<comment type="caution">
    <text evidence="1">The sequence shown here is derived from an EMBL/GenBank/DDBJ whole genome shotgun (WGS) entry which is preliminary data.</text>
</comment>
<evidence type="ECO:0000313" key="1">
    <source>
        <dbReference type="EMBL" id="RJT29383.1"/>
    </source>
</evidence>